<dbReference type="OrthoDB" id="4357582at2759"/>
<proteinExistence type="predicted"/>
<dbReference type="AlphaFoldDB" id="A0A9P7ZAI6"/>
<comment type="caution">
    <text evidence="1">The sequence shown here is derived from an EMBL/GenBank/DDBJ whole genome shotgun (WGS) entry which is preliminary data.</text>
</comment>
<accession>A0A9P7ZAI6</accession>
<gene>
    <name evidence="1" type="ORF">BJ878DRAFT_489169</name>
</gene>
<reference evidence="1" key="1">
    <citation type="journal article" date="2021" name="IMA Fungus">
        <title>Genomic characterization of three marine fungi, including Emericellopsis atlantica sp. nov. with signatures of a generalist lifestyle and marine biomass degradation.</title>
        <authorList>
            <person name="Hagestad O.C."/>
            <person name="Hou L."/>
            <person name="Andersen J.H."/>
            <person name="Hansen E.H."/>
            <person name="Altermark B."/>
            <person name="Li C."/>
            <person name="Kuhnert E."/>
            <person name="Cox R.J."/>
            <person name="Crous P.W."/>
            <person name="Spatafora J.W."/>
            <person name="Lail K."/>
            <person name="Amirebrahimi M."/>
            <person name="Lipzen A."/>
            <person name="Pangilinan J."/>
            <person name="Andreopoulos W."/>
            <person name="Hayes R.D."/>
            <person name="Ng V."/>
            <person name="Grigoriev I.V."/>
            <person name="Jackson S.A."/>
            <person name="Sutton T.D.S."/>
            <person name="Dobson A.D.W."/>
            <person name="Rama T."/>
        </authorList>
    </citation>
    <scope>NUCLEOTIDE SEQUENCE</scope>
    <source>
        <strain evidence="1">TRa3180A</strain>
    </source>
</reference>
<evidence type="ECO:0000313" key="2">
    <source>
        <dbReference type="Proteomes" id="UP000887226"/>
    </source>
</evidence>
<organism evidence="1 2">
    <name type="scientific">Calycina marina</name>
    <dbReference type="NCBI Taxonomy" id="1763456"/>
    <lineage>
        <taxon>Eukaryota</taxon>
        <taxon>Fungi</taxon>
        <taxon>Dikarya</taxon>
        <taxon>Ascomycota</taxon>
        <taxon>Pezizomycotina</taxon>
        <taxon>Leotiomycetes</taxon>
        <taxon>Helotiales</taxon>
        <taxon>Pezizellaceae</taxon>
        <taxon>Calycina</taxon>
    </lineage>
</organism>
<evidence type="ECO:0000313" key="1">
    <source>
        <dbReference type="EMBL" id="KAG9248241.1"/>
    </source>
</evidence>
<name>A0A9P7ZAI6_9HELO</name>
<sequence length="95" mass="11257">MVHFMHLRSQIWQKEWHTYQNPRARIDLWSDIWSEFFTPARIGEYCRPESGMEMYCRDIVFGLFLNENGDPKFAIRIANATKNISEKADKGFGNP</sequence>
<protein>
    <submittedName>
        <fullName evidence="1">Uncharacterized protein</fullName>
    </submittedName>
</protein>
<dbReference type="EMBL" id="MU253753">
    <property type="protein sequence ID" value="KAG9248241.1"/>
    <property type="molecule type" value="Genomic_DNA"/>
</dbReference>
<keyword evidence="2" id="KW-1185">Reference proteome</keyword>
<dbReference type="Proteomes" id="UP000887226">
    <property type="component" value="Unassembled WGS sequence"/>
</dbReference>